<gene>
    <name evidence="3" type="ORF">FW778_08790</name>
</gene>
<dbReference type="InterPro" id="IPR000917">
    <property type="entry name" value="Sulfatase_N"/>
</dbReference>
<keyword evidence="3" id="KW-0808">Transferase</keyword>
<dbReference type="InterPro" id="IPR052701">
    <property type="entry name" value="GAG_Ulvan_Degrading_Sulfatases"/>
</dbReference>
<dbReference type="PANTHER" id="PTHR43751">
    <property type="entry name" value="SULFATASE"/>
    <property type="match status" value="1"/>
</dbReference>
<dbReference type="SMART" id="SM00758">
    <property type="entry name" value="PA14"/>
    <property type="match status" value="1"/>
</dbReference>
<dbReference type="Pfam" id="PF07691">
    <property type="entry name" value="PA14"/>
    <property type="match status" value="1"/>
</dbReference>
<dbReference type="AlphaFoldDB" id="A0A5J5IPZ8"/>
<reference evidence="3 4" key="1">
    <citation type="submission" date="2019-09" db="EMBL/GenBank/DDBJ databases">
        <title>Draft genome sequence of Ginsengibacter sp. BR5-29.</title>
        <authorList>
            <person name="Im W.-T."/>
        </authorList>
    </citation>
    <scope>NUCLEOTIDE SEQUENCE [LARGE SCALE GENOMIC DNA]</scope>
    <source>
        <strain evidence="3 4">BR5-29</strain>
    </source>
</reference>
<dbReference type="GO" id="GO:0016740">
    <property type="term" value="F:transferase activity"/>
    <property type="evidence" value="ECO:0007669"/>
    <property type="project" value="UniProtKB-KW"/>
</dbReference>
<organism evidence="3 4">
    <name type="scientific">Ginsengibacter hankyongi</name>
    <dbReference type="NCBI Taxonomy" id="2607284"/>
    <lineage>
        <taxon>Bacteria</taxon>
        <taxon>Pseudomonadati</taxon>
        <taxon>Bacteroidota</taxon>
        <taxon>Chitinophagia</taxon>
        <taxon>Chitinophagales</taxon>
        <taxon>Chitinophagaceae</taxon>
        <taxon>Ginsengibacter</taxon>
    </lineage>
</organism>
<proteinExistence type="predicted"/>
<dbReference type="GO" id="GO:0016787">
    <property type="term" value="F:hydrolase activity"/>
    <property type="evidence" value="ECO:0007669"/>
    <property type="project" value="UniProtKB-KW"/>
</dbReference>
<dbReference type="SUPFAM" id="SSF56988">
    <property type="entry name" value="Anthrax protective antigen"/>
    <property type="match status" value="1"/>
</dbReference>
<feature type="chain" id="PRO_5023910333" evidence="1">
    <location>
        <begin position="25"/>
        <end position="728"/>
    </location>
</feature>
<dbReference type="EMBL" id="VYQF01000001">
    <property type="protein sequence ID" value="KAA9042097.1"/>
    <property type="molecule type" value="Genomic_DNA"/>
</dbReference>
<dbReference type="Gene3D" id="3.90.182.10">
    <property type="entry name" value="Toxin - Anthrax Protective Antigen,domain 1"/>
    <property type="match status" value="1"/>
</dbReference>
<sequence length="728" mass="83191">MPYKNVIKTTIPILCLLFFLSAHSQKQYEENNIQKRPNIIFILVDDQGYGDIGAFFQNQRAQEHDRSLPFERSPHLDQLAKEGTMLTLHYCAAPVCAPSRASIMLGVSQGHANVRDNQFDKALENNYTMPSTLRQLGYSTAIIGKWGLQGDDKFDPNGSTWPAHPLKRGFDYSFSYIRHRDGHEHYPKEGLYDGPKEVWENYTNIASDLDKCYTTDLWTARAKKYIIDHEKGDEASKPFFLYLAYDVPHAVLELPTEQYPIGRGLHGGIQWIGKPGHMINTAEGKTDSYVYPEYAQATYDDDHNPATPEVPWPDTYKRYATANRRIDDAVGDLVQLLKDMKIDSNTLIVYTSDNGASVESYLPKTYVPVKPTFFGSNGPFDGIKRDDWEGGVRIPTIAWWPHHIPAGKVISNPSISYDWLPTFLELAGSPAPVRIDGVSLLPSLTGKGRQMPGLIYNEYYFHGKTPDFKEYSPNHRGRERNQMQFMRIGNYVGVRYDIESANDNFEIYNIVKDPQEKYNLMTKPDKKESAIEERNTINTKVLTKGNVERLNMLMKERVLQVRRPNSSAPRPYDSSLIPPVKPIVEPGIIWKYYRENFLWIPQVEALQPSKSGYSTKPNLKVNQLHQNGTLLFEGFIKVPKDGEYTFYLESDTKAFFRIHDAEVIDEDFGYEAGTEKSASILMKVGLHPFLLYYKKQIDGIPSLNFEWSGPGIPKQLMPGNVFFRNKLK</sequence>
<dbReference type="InterPro" id="IPR017850">
    <property type="entry name" value="Alkaline_phosphatase_core_sf"/>
</dbReference>
<keyword evidence="1" id="KW-0732">Signal</keyword>
<dbReference type="InterPro" id="IPR011658">
    <property type="entry name" value="PA14_dom"/>
</dbReference>
<dbReference type="Gene3D" id="3.40.720.10">
    <property type="entry name" value="Alkaline Phosphatase, subunit A"/>
    <property type="match status" value="1"/>
</dbReference>
<feature type="signal peptide" evidence="1">
    <location>
        <begin position="1"/>
        <end position="24"/>
    </location>
</feature>
<name>A0A5J5IPZ8_9BACT</name>
<dbReference type="RefSeq" id="WP_150414226.1">
    <property type="nucleotide sequence ID" value="NZ_VYQF01000001.1"/>
</dbReference>
<accession>A0A5J5IPZ8</accession>
<evidence type="ECO:0000256" key="1">
    <source>
        <dbReference type="SAM" id="SignalP"/>
    </source>
</evidence>
<dbReference type="PROSITE" id="PS51820">
    <property type="entry name" value="PA14"/>
    <property type="match status" value="1"/>
</dbReference>
<dbReference type="SUPFAM" id="SSF53649">
    <property type="entry name" value="Alkaline phosphatase-like"/>
    <property type="match status" value="1"/>
</dbReference>
<dbReference type="PANTHER" id="PTHR43751:SF3">
    <property type="entry name" value="SULFATASE N-TERMINAL DOMAIN-CONTAINING PROTEIN"/>
    <property type="match status" value="1"/>
</dbReference>
<feature type="domain" description="PA14" evidence="2">
    <location>
        <begin position="583"/>
        <end position="721"/>
    </location>
</feature>
<evidence type="ECO:0000259" key="2">
    <source>
        <dbReference type="PROSITE" id="PS51820"/>
    </source>
</evidence>
<dbReference type="Pfam" id="PF00884">
    <property type="entry name" value="Sulfatase"/>
    <property type="match status" value="1"/>
</dbReference>
<keyword evidence="3" id="KW-0378">Hydrolase</keyword>
<protein>
    <submittedName>
        <fullName evidence="3">Sulfatase-like hydrolase/transferase</fullName>
    </submittedName>
</protein>
<comment type="caution">
    <text evidence="3">The sequence shown here is derived from an EMBL/GenBank/DDBJ whole genome shotgun (WGS) entry which is preliminary data.</text>
</comment>
<dbReference type="InterPro" id="IPR037524">
    <property type="entry name" value="PA14/GLEYA"/>
</dbReference>
<dbReference type="Proteomes" id="UP000326903">
    <property type="component" value="Unassembled WGS sequence"/>
</dbReference>
<evidence type="ECO:0000313" key="4">
    <source>
        <dbReference type="Proteomes" id="UP000326903"/>
    </source>
</evidence>
<evidence type="ECO:0000313" key="3">
    <source>
        <dbReference type="EMBL" id="KAA9042097.1"/>
    </source>
</evidence>
<keyword evidence="4" id="KW-1185">Reference proteome</keyword>